<comment type="caution">
    <text evidence="1">The sequence shown here is derived from an EMBL/GenBank/DDBJ whole genome shotgun (WGS) entry which is preliminary data.</text>
</comment>
<evidence type="ECO:0000313" key="2">
    <source>
        <dbReference type="Proteomes" id="UP000324222"/>
    </source>
</evidence>
<gene>
    <name evidence="1" type="ORF">E2C01_064309</name>
</gene>
<evidence type="ECO:0000313" key="1">
    <source>
        <dbReference type="EMBL" id="MPC70072.1"/>
    </source>
</evidence>
<keyword evidence="2" id="KW-1185">Reference proteome</keyword>
<dbReference type="EMBL" id="VSRR010030484">
    <property type="protein sequence ID" value="MPC70072.1"/>
    <property type="molecule type" value="Genomic_DNA"/>
</dbReference>
<dbReference type="AlphaFoldDB" id="A0A5B7HFV8"/>
<accession>A0A5B7HFV8</accession>
<sequence length="95" mass="10231">MGCVRPRSRCGCQSLVHKCGGGPADHTYLAALPGPSYLLRVCAPPCVSCQRPGVTAAAPPRPCAGDEWQRASRLDRLPLRREREVTCYPASIRVG</sequence>
<reference evidence="1 2" key="1">
    <citation type="submission" date="2019-05" db="EMBL/GenBank/DDBJ databases">
        <title>Another draft genome of Portunus trituberculatus and its Hox gene families provides insights of decapod evolution.</title>
        <authorList>
            <person name="Jeong J.-H."/>
            <person name="Song I."/>
            <person name="Kim S."/>
            <person name="Choi T."/>
            <person name="Kim D."/>
            <person name="Ryu S."/>
            <person name="Kim W."/>
        </authorList>
    </citation>
    <scope>NUCLEOTIDE SEQUENCE [LARGE SCALE GENOMIC DNA]</scope>
    <source>
        <tissue evidence="1">Muscle</tissue>
    </source>
</reference>
<dbReference type="Proteomes" id="UP000324222">
    <property type="component" value="Unassembled WGS sequence"/>
</dbReference>
<protein>
    <submittedName>
        <fullName evidence="1">Uncharacterized protein</fullName>
    </submittedName>
</protein>
<proteinExistence type="predicted"/>
<name>A0A5B7HFV8_PORTR</name>
<organism evidence="1 2">
    <name type="scientific">Portunus trituberculatus</name>
    <name type="common">Swimming crab</name>
    <name type="synonym">Neptunus trituberculatus</name>
    <dbReference type="NCBI Taxonomy" id="210409"/>
    <lineage>
        <taxon>Eukaryota</taxon>
        <taxon>Metazoa</taxon>
        <taxon>Ecdysozoa</taxon>
        <taxon>Arthropoda</taxon>
        <taxon>Crustacea</taxon>
        <taxon>Multicrustacea</taxon>
        <taxon>Malacostraca</taxon>
        <taxon>Eumalacostraca</taxon>
        <taxon>Eucarida</taxon>
        <taxon>Decapoda</taxon>
        <taxon>Pleocyemata</taxon>
        <taxon>Brachyura</taxon>
        <taxon>Eubrachyura</taxon>
        <taxon>Portunoidea</taxon>
        <taxon>Portunidae</taxon>
        <taxon>Portuninae</taxon>
        <taxon>Portunus</taxon>
    </lineage>
</organism>